<comment type="similarity">
    <text evidence="3">Belongs to the bacterial solute-binding protein SsuA/TauA family.</text>
</comment>
<keyword evidence="8" id="KW-0472">Membrane</keyword>
<keyword evidence="6" id="KW-0997">Cell inner membrane</keyword>
<dbReference type="GO" id="GO:0042597">
    <property type="term" value="C:periplasmic space"/>
    <property type="evidence" value="ECO:0007669"/>
    <property type="project" value="UniProtKB-SubCell"/>
</dbReference>
<protein>
    <submittedName>
        <fullName evidence="9">ABC transporter substrate-binding protein</fullName>
    </submittedName>
</protein>
<accession>A0A5B9D930</accession>
<dbReference type="GO" id="GO:0012505">
    <property type="term" value="C:endomembrane system"/>
    <property type="evidence" value="ECO:0007669"/>
    <property type="project" value="UniProtKB-SubCell"/>
</dbReference>
<dbReference type="RefSeq" id="WP_147662436.1">
    <property type="nucleotide sequence ID" value="NZ_CP042905.2"/>
</dbReference>
<dbReference type="PANTHER" id="PTHR30024:SF47">
    <property type="entry name" value="TAURINE-BINDING PERIPLASMIC PROTEIN"/>
    <property type="match status" value="1"/>
</dbReference>
<dbReference type="KEGG" id="psyt:DSAG12_01357"/>
<dbReference type="Gene3D" id="3.40.190.10">
    <property type="entry name" value="Periplasmic binding protein-like II"/>
    <property type="match status" value="2"/>
</dbReference>
<dbReference type="AlphaFoldDB" id="A0A5B9D930"/>
<dbReference type="SUPFAM" id="SSF53850">
    <property type="entry name" value="Periplasmic binding protein-like II"/>
    <property type="match status" value="1"/>
</dbReference>
<sequence>MVSRKNKALLLISILMLTGITAVSIYFVDKNRADVKIGFLEGDLHQLAFYVARENGFYEKENITIKGVSFANGGDVMTSFAASKRSIDMAYFGFAPALYHRFNNPAANITVLAGVNVNGSALIVKNDSSIQTGADLEGLKIAVPARHNMQDFILSMILNNSGLTYGDIDLEVGTTPSDMVIKLQGGSIDGYVAWEPHCIKGTINDVGKYLYKSSDVWANHPCCIIATHNEFLENNASIVNSVLKVHKQATDWILKNWDAAKAIAMDKMNLSEIQASIAMANIGYVYDMDLAQMELFVEKLVKLNPGISMDSENIPAGLNASTFIDWFVDPSYIEAL</sequence>
<reference evidence="9 10" key="1">
    <citation type="journal article" date="2020" name="Nature">
        <title>Isolation of an archaeon at the prokaryote-eukaryote interface.</title>
        <authorList>
            <person name="Imachi H."/>
            <person name="Nobu M.K."/>
            <person name="Nakahara N."/>
            <person name="Morono Y."/>
            <person name="Ogawara M."/>
            <person name="Takaki Y."/>
            <person name="Takano Y."/>
            <person name="Uematsu K."/>
            <person name="Ikuta T."/>
            <person name="Ito M."/>
            <person name="Matsui Y."/>
            <person name="Miyazaki M."/>
            <person name="Murata K."/>
            <person name="Saito Y."/>
            <person name="Sakai S."/>
            <person name="Song C."/>
            <person name="Tasumi E."/>
            <person name="Yamanaka Y."/>
            <person name="Yamaguchi T."/>
            <person name="Kamagata Y."/>
            <person name="Tamaki H."/>
            <person name="Takai K."/>
        </authorList>
    </citation>
    <scope>NUCLEOTIDE SEQUENCE [LARGE SCALE GENOMIC DNA]</scope>
    <source>
        <strain evidence="9 10">MK-D1</strain>
    </source>
</reference>
<evidence type="ECO:0000313" key="9">
    <source>
        <dbReference type="EMBL" id="QEE15531.1"/>
    </source>
</evidence>
<dbReference type="Pfam" id="PF13379">
    <property type="entry name" value="NMT1_2"/>
    <property type="match status" value="1"/>
</dbReference>
<dbReference type="PANTHER" id="PTHR30024">
    <property type="entry name" value="ALIPHATIC SULFONATES-BINDING PROTEIN-RELATED"/>
    <property type="match status" value="1"/>
</dbReference>
<evidence type="ECO:0000256" key="4">
    <source>
        <dbReference type="ARBA" id="ARBA00022448"/>
    </source>
</evidence>
<dbReference type="Proteomes" id="UP000321408">
    <property type="component" value="Chromosome"/>
</dbReference>
<evidence type="ECO:0000256" key="5">
    <source>
        <dbReference type="ARBA" id="ARBA00022475"/>
    </source>
</evidence>
<comment type="subcellular location">
    <subcellularLocation>
        <location evidence="1">Endomembrane system</location>
    </subcellularLocation>
    <subcellularLocation>
        <location evidence="2">Periplasm</location>
    </subcellularLocation>
</comment>
<evidence type="ECO:0000256" key="3">
    <source>
        <dbReference type="ARBA" id="ARBA00010742"/>
    </source>
</evidence>
<keyword evidence="7" id="KW-0732">Signal</keyword>
<evidence type="ECO:0000313" key="10">
    <source>
        <dbReference type="Proteomes" id="UP000321408"/>
    </source>
</evidence>
<evidence type="ECO:0000256" key="6">
    <source>
        <dbReference type="ARBA" id="ARBA00022519"/>
    </source>
</evidence>
<evidence type="ECO:0000256" key="8">
    <source>
        <dbReference type="ARBA" id="ARBA00023136"/>
    </source>
</evidence>
<organism evidence="9 10">
    <name type="scientific">Promethearchaeum syntrophicum</name>
    <dbReference type="NCBI Taxonomy" id="2594042"/>
    <lineage>
        <taxon>Archaea</taxon>
        <taxon>Promethearchaeati</taxon>
        <taxon>Promethearchaeota</taxon>
        <taxon>Promethearchaeia</taxon>
        <taxon>Promethearchaeales</taxon>
        <taxon>Promethearchaeaceae</taxon>
        <taxon>Promethearchaeum</taxon>
    </lineage>
</organism>
<evidence type="ECO:0000256" key="2">
    <source>
        <dbReference type="ARBA" id="ARBA00004418"/>
    </source>
</evidence>
<keyword evidence="5" id="KW-1003">Cell membrane</keyword>
<dbReference type="EMBL" id="CP042905">
    <property type="protein sequence ID" value="QEE15531.1"/>
    <property type="molecule type" value="Genomic_DNA"/>
</dbReference>
<dbReference type="CDD" id="cd13553">
    <property type="entry name" value="PBP2_NrtA_CpmA_like"/>
    <property type="match status" value="1"/>
</dbReference>
<evidence type="ECO:0000256" key="1">
    <source>
        <dbReference type="ARBA" id="ARBA00004308"/>
    </source>
</evidence>
<name>A0A5B9D930_9ARCH</name>
<keyword evidence="10" id="KW-1185">Reference proteome</keyword>
<evidence type="ECO:0000256" key="7">
    <source>
        <dbReference type="ARBA" id="ARBA00022729"/>
    </source>
</evidence>
<reference evidence="9 10" key="2">
    <citation type="journal article" date="2024" name="Int. J. Syst. Evol. Microbiol.">
        <title>Promethearchaeum syntrophicum gen. nov., sp. nov., an anaerobic, obligately syntrophic archaeon, the first isolate of the lineage 'Asgard' archaea, and proposal of the new archaeal phylum Promethearchaeota phyl. nov. and kingdom Promethearchaeati regn. nov.</title>
        <authorList>
            <person name="Imachi H."/>
            <person name="Nobu M.K."/>
            <person name="Kato S."/>
            <person name="Takaki Y."/>
            <person name="Miyazaki M."/>
            <person name="Miyata M."/>
            <person name="Ogawara M."/>
            <person name="Saito Y."/>
            <person name="Sakai S."/>
            <person name="Tahara Y.O."/>
            <person name="Takano Y."/>
            <person name="Tasumi E."/>
            <person name="Uematsu K."/>
            <person name="Yoshimura T."/>
            <person name="Itoh T."/>
            <person name="Ohkuma M."/>
            <person name="Takai K."/>
        </authorList>
    </citation>
    <scope>NUCLEOTIDE SEQUENCE [LARGE SCALE GENOMIC DNA]</scope>
    <source>
        <strain evidence="9 10">MK-D1</strain>
    </source>
</reference>
<keyword evidence="4" id="KW-0813">Transport</keyword>
<dbReference type="GeneID" id="41329348"/>
<gene>
    <name evidence="9" type="ORF">DSAG12_01357</name>
</gene>
<dbReference type="OrthoDB" id="10037at2157"/>
<proteinExistence type="inferred from homology"/>
<dbReference type="InterPro" id="IPR044527">
    <property type="entry name" value="NrtA/CpmA_ABC-bd_dom"/>
</dbReference>